<dbReference type="PANTHER" id="PTHR46797:SF1">
    <property type="entry name" value="METHYLPHOSPHONATE SYNTHASE"/>
    <property type="match status" value="1"/>
</dbReference>
<dbReference type="SMART" id="SM00530">
    <property type="entry name" value="HTH_XRE"/>
    <property type="match status" value="1"/>
</dbReference>
<feature type="domain" description="HTH cro/C1-type" evidence="2">
    <location>
        <begin position="16"/>
        <end position="72"/>
    </location>
</feature>
<dbReference type="Pfam" id="PF01381">
    <property type="entry name" value="HTH_3"/>
    <property type="match status" value="1"/>
</dbReference>
<organism evidence="3 4">
    <name type="scientific">Sporomusa silvacetica DSM 10669</name>
    <dbReference type="NCBI Taxonomy" id="1123289"/>
    <lineage>
        <taxon>Bacteria</taxon>
        <taxon>Bacillati</taxon>
        <taxon>Bacillota</taxon>
        <taxon>Negativicutes</taxon>
        <taxon>Selenomonadales</taxon>
        <taxon>Sporomusaceae</taxon>
        <taxon>Sporomusa</taxon>
    </lineage>
</organism>
<name>A0ABZ3IV71_9FIRM</name>
<dbReference type="SUPFAM" id="SSF47413">
    <property type="entry name" value="lambda repressor-like DNA-binding domains"/>
    <property type="match status" value="1"/>
</dbReference>
<keyword evidence="1" id="KW-0238">DNA-binding</keyword>
<dbReference type="EMBL" id="CP155573">
    <property type="protein sequence ID" value="XFO69562.1"/>
    <property type="molecule type" value="Genomic_DNA"/>
</dbReference>
<dbReference type="PROSITE" id="PS50943">
    <property type="entry name" value="HTH_CROC1"/>
    <property type="match status" value="1"/>
</dbReference>
<accession>A0ABZ3IV71</accession>
<proteinExistence type="predicted"/>
<dbReference type="InterPro" id="IPR001387">
    <property type="entry name" value="Cro/C1-type_HTH"/>
</dbReference>
<dbReference type="InterPro" id="IPR010982">
    <property type="entry name" value="Lambda_DNA-bd_dom_sf"/>
</dbReference>
<gene>
    <name evidence="3" type="ORF">SPSIL_057960</name>
</gene>
<dbReference type="CDD" id="cd00093">
    <property type="entry name" value="HTH_XRE"/>
    <property type="match status" value="1"/>
</dbReference>
<reference evidence="3" key="1">
    <citation type="submission" date="2024-05" db="EMBL/GenBank/DDBJ databases">
        <title>Isolation and characterization of Sporomusa carbonis sp. nov., a carboxydotrophic hydrogenogen in the genus of Sporomusa isolated from a charcoal burning pile.</title>
        <authorList>
            <person name="Boeer T."/>
            <person name="Rosenbaum F."/>
            <person name="Eysell L."/>
            <person name="Mueller V."/>
            <person name="Daniel R."/>
            <person name="Poehlein A."/>
        </authorList>
    </citation>
    <scope>NUCLEOTIDE SEQUENCE [LARGE SCALE GENOMIC DNA]</scope>
    <source>
        <strain evidence="3">DSM 10669</strain>
    </source>
</reference>
<evidence type="ECO:0000313" key="3">
    <source>
        <dbReference type="EMBL" id="XFO69562.1"/>
    </source>
</evidence>
<dbReference type="Gene3D" id="1.10.260.40">
    <property type="entry name" value="lambda repressor-like DNA-binding domains"/>
    <property type="match status" value="1"/>
</dbReference>
<sequence>MSDIFTFKYKQIGRKVAYYRRLKNLTQEELARRINISVSSLGKIERGKYNNNISLSILLAIAEGLNIDLAMLVTFDAREKTLEWQITDPNQKIN</sequence>
<dbReference type="InterPro" id="IPR050807">
    <property type="entry name" value="TransReg_Diox_bact_type"/>
</dbReference>
<protein>
    <recommendedName>
        <fullName evidence="2">HTH cro/C1-type domain-containing protein</fullName>
    </recommendedName>
</protein>
<evidence type="ECO:0000259" key="2">
    <source>
        <dbReference type="PROSITE" id="PS50943"/>
    </source>
</evidence>
<dbReference type="PANTHER" id="PTHR46797">
    <property type="entry name" value="HTH-TYPE TRANSCRIPTIONAL REGULATOR"/>
    <property type="match status" value="1"/>
</dbReference>
<evidence type="ECO:0000313" key="4">
    <source>
        <dbReference type="Proteomes" id="UP000216752"/>
    </source>
</evidence>
<keyword evidence="4" id="KW-1185">Reference proteome</keyword>
<dbReference type="Proteomes" id="UP000216752">
    <property type="component" value="Chromosome"/>
</dbReference>
<evidence type="ECO:0000256" key="1">
    <source>
        <dbReference type="ARBA" id="ARBA00023125"/>
    </source>
</evidence>